<proteinExistence type="inferred from homology"/>
<dbReference type="SUPFAM" id="SSF55144">
    <property type="entry name" value="LigT-like"/>
    <property type="match status" value="1"/>
</dbReference>
<feature type="short sequence motif" description="HXTX 2" evidence="2">
    <location>
        <begin position="121"/>
        <end position="124"/>
    </location>
</feature>
<dbReference type="InterPro" id="IPR009097">
    <property type="entry name" value="Cyclic_Pdiesterase"/>
</dbReference>
<dbReference type="PANTHER" id="PTHR35561:SF1">
    <property type="entry name" value="RNA 2',3'-CYCLIC PHOSPHODIESTERASE"/>
    <property type="match status" value="1"/>
</dbReference>
<comment type="similarity">
    <text evidence="2">Belongs to the 2H phosphoesterase superfamily. ThpR family.</text>
</comment>
<sequence>MRLFIGIPLSPEVVDALAGLSQSLRSTEDGFRWSSPQSWHITLQFLGETSETTYACLLAHLKEVSSPEFQVHIDGTGFFDRAGIFFAGVSDSPELAQLQKQIVAATVQCGFVAEDRPFHPHITLARAKGGARTRVLRQLKTKIKGNERFPAFTAREFLLYEAFLGSGGSRYEIRERFPLAVR</sequence>
<dbReference type="NCBIfam" id="TIGR02258">
    <property type="entry name" value="2_5_ligase"/>
    <property type="match status" value="1"/>
</dbReference>
<keyword evidence="1 2" id="KW-0378">Hydrolase</keyword>
<dbReference type="EMBL" id="CP121196">
    <property type="protein sequence ID" value="XBH18548.1"/>
    <property type="molecule type" value="Genomic_DNA"/>
</dbReference>
<evidence type="ECO:0000256" key="1">
    <source>
        <dbReference type="ARBA" id="ARBA00022801"/>
    </source>
</evidence>
<dbReference type="InterPro" id="IPR004175">
    <property type="entry name" value="RNA_CPDase"/>
</dbReference>
<feature type="short sequence motif" description="HXTX 1" evidence="2">
    <location>
        <begin position="40"/>
        <end position="43"/>
    </location>
</feature>
<dbReference type="Pfam" id="PF13563">
    <property type="entry name" value="2_5_RNA_ligase2"/>
    <property type="match status" value="1"/>
</dbReference>
<dbReference type="GO" id="GO:0008664">
    <property type="term" value="F:RNA 2',3'-cyclic 3'-phosphodiesterase activity"/>
    <property type="evidence" value="ECO:0007669"/>
    <property type="project" value="UniProtKB-EC"/>
</dbReference>
<organism evidence="3">
    <name type="scientific">Telmatobacter sp. DSM 110680</name>
    <dbReference type="NCBI Taxonomy" id="3036704"/>
    <lineage>
        <taxon>Bacteria</taxon>
        <taxon>Pseudomonadati</taxon>
        <taxon>Acidobacteriota</taxon>
        <taxon>Terriglobia</taxon>
        <taxon>Terriglobales</taxon>
        <taxon>Acidobacteriaceae</taxon>
        <taxon>Telmatobacter</taxon>
    </lineage>
</organism>
<dbReference type="AlphaFoldDB" id="A0AAU7DLA3"/>
<comment type="function">
    <text evidence="2">Hydrolyzes RNA 2',3'-cyclic phosphodiester to an RNA 2'-phosphomonoester.</text>
</comment>
<accession>A0AAU7DLA3</accession>
<dbReference type="Gene3D" id="3.90.1140.10">
    <property type="entry name" value="Cyclic phosphodiesterase"/>
    <property type="match status" value="1"/>
</dbReference>
<name>A0AAU7DLA3_9BACT</name>
<feature type="active site" description="Proton acceptor" evidence="2">
    <location>
        <position position="121"/>
    </location>
</feature>
<comment type="catalytic activity">
    <reaction evidence="2">
        <text>a 3'-end 2',3'-cyclophospho-ribonucleotide-RNA + H2O = a 3'-end 2'-phospho-ribonucleotide-RNA + H(+)</text>
        <dbReference type="Rhea" id="RHEA:11828"/>
        <dbReference type="Rhea" id="RHEA-COMP:10464"/>
        <dbReference type="Rhea" id="RHEA-COMP:17353"/>
        <dbReference type="ChEBI" id="CHEBI:15377"/>
        <dbReference type="ChEBI" id="CHEBI:15378"/>
        <dbReference type="ChEBI" id="CHEBI:83064"/>
        <dbReference type="ChEBI" id="CHEBI:173113"/>
        <dbReference type="EC" id="3.1.4.58"/>
    </reaction>
</comment>
<dbReference type="HAMAP" id="MF_01940">
    <property type="entry name" value="RNA_CPDase"/>
    <property type="match status" value="1"/>
</dbReference>
<feature type="active site" description="Proton donor" evidence="2">
    <location>
        <position position="40"/>
    </location>
</feature>
<gene>
    <name evidence="3" type="primary">thpR</name>
    <name evidence="3" type="ORF">P8935_04235</name>
</gene>
<dbReference type="GO" id="GO:0004113">
    <property type="term" value="F:2',3'-cyclic-nucleotide 3'-phosphodiesterase activity"/>
    <property type="evidence" value="ECO:0007669"/>
    <property type="project" value="InterPro"/>
</dbReference>
<evidence type="ECO:0000313" key="3">
    <source>
        <dbReference type="EMBL" id="XBH18548.1"/>
    </source>
</evidence>
<reference evidence="3" key="1">
    <citation type="submission" date="2023-03" db="EMBL/GenBank/DDBJ databases">
        <title>Edaphobacter sp.</title>
        <authorList>
            <person name="Huber K.J."/>
            <person name="Papendorf J."/>
            <person name="Pilke C."/>
            <person name="Bunk B."/>
            <person name="Sproeer C."/>
            <person name="Pester M."/>
        </authorList>
    </citation>
    <scope>NUCLEOTIDE SEQUENCE</scope>
    <source>
        <strain evidence="3">DSM 110680</strain>
    </source>
</reference>
<evidence type="ECO:0000256" key="2">
    <source>
        <dbReference type="HAMAP-Rule" id="MF_01940"/>
    </source>
</evidence>
<protein>
    <recommendedName>
        <fullName evidence="2">RNA 2',3'-cyclic phosphodiesterase</fullName>
        <shortName evidence="2">RNA 2',3'-CPDase</shortName>
        <ecNumber evidence="2">3.1.4.58</ecNumber>
    </recommendedName>
</protein>
<dbReference type="PANTHER" id="PTHR35561">
    <property type="entry name" value="RNA 2',3'-CYCLIC PHOSPHODIESTERASE"/>
    <property type="match status" value="1"/>
</dbReference>
<dbReference type="RefSeq" id="WP_348263772.1">
    <property type="nucleotide sequence ID" value="NZ_CP121196.1"/>
</dbReference>
<dbReference type="EC" id="3.1.4.58" evidence="2"/>